<comment type="caution">
    <text evidence="1">The sequence shown here is derived from an EMBL/GenBank/DDBJ whole genome shotgun (WGS) entry which is preliminary data.</text>
</comment>
<organism evidence="1 2">
    <name type="scientific">Trema orientale</name>
    <name type="common">Charcoal tree</name>
    <name type="synonym">Celtis orientalis</name>
    <dbReference type="NCBI Taxonomy" id="63057"/>
    <lineage>
        <taxon>Eukaryota</taxon>
        <taxon>Viridiplantae</taxon>
        <taxon>Streptophyta</taxon>
        <taxon>Embryophyta</taxon>
        <taxon>Tracheophyta</taxon>
        <taxon>Spermatophyta</taxon>
        <taxon>Magnoliopsida</taxon>
        <taxon>eudicotyledons</taxon>
        <taxon>Gunneridae</taxon>
        <taxon>Pentapetalae</taxon>
        <taxon>rosids</taxon>
        <taxon>fabids</taxon>
        <taxon>Rosales</taxon>
        <taxon>Cannabaceae</taxon>
        <taxon>Trema</taxon>
    </lineage>
</organism>
<gene>
    <name evidence="1" type="ORF">TorRG33x02_241470</name>
</gene>
<dbReference type="InParanoid" id="A0A2P5DUI9"/>
<name>A0A2P5DUI9_TREOI</name>
<dbReference type="OrthoDB" id="1750115at2759"/>
<dbReference type="PANTHER" id="PTHR33116">
    <property type="entry name" value="REVERSE TRANSCRIPTASE ZINC-BINDING DOMAIN-CONTAINING PROTEIN-RELATED-RELATED"/>
    <property type="match status" value="1"/>
</dbReference>
<dbReference type="STRING" id="63057.A0A2P5DUI9"/>
<dbReference type="AlphaFoldDB" id="A0A2P5DUI9"/>
<proteinExistence type="predicted"/>
<dbReference type="PANTHER" id="PTHR33116:SF86">
    <property type="entry name" value="REVERSE TRANSCRIPTASE DOMAIN-CONTAINING PROTEIN"/>
    <property type="match status" value="1"/>
</dbReference>
<dbReference type="EMBL" id="JXTC01000248">
    <property type="protein sequence ID" value="PON76962.1"/>
    <property type="molecule type" value="Genomic_DNA"/>
</dbReference>
<reference evidence="2" key="1">
    <citation type="submission" date="2016-06" db="EMBL/GenBank/DDBJ databases">
        <title>Parallel loss of symbiosis genes in relatives of nitrogen-fixing non-legume Parasponia.</title>
        <authorList>
            <person name="Van Velzen R."/>
            <person name="Holmer R."/>
            <person name="Bu F."/>
            <person name="Rutten L."/>
            <person name="Van Zeijl A."/>
            <person name="Liu W."/>
            <person name="Santuari L."/>
            <person name="Cao Q."/>
            <person name="Sharma T."/>
            <person name="Shen D."/>
            <person name="Roswanjaya Y."/>
            <person name="Wardhani T."/>
            <person name="Kalhor M.S."/>
            <person name="Jansen J."/>
            <person name="Van den Hoogen J."/>
            <person name="Gungor B."/>
            <person name="Hartog M."/>
            <person name="Hontelez J."/>
            <person name="Verver J."/>
            <person name="Yang W.-C."/>
            <person name="Schijlen E."/>
            <person name="Repin R."/>
            <person name="Schilthuizen M."/>
            <person name="Schranz E."/>
            <person name="Heidstra R."/>
            <person name="Miyata K."/>
            <person name="Fedorova E."/>
            <person name="Kohlen W."/>
            <person name="Bisseling T."/>
            <person name="Smit S."/>
            <person name="Geurts R."/>
        </authorList>
    </citation>
    <scope>NUCLEOTIDE SEQUENCE [LARGE SCALE GENOMIC DNA]</scope>
    <source>
        <strain evidence="2">cv. RG33-2</strain>
    </source>
</reference>
<evidence type="ECO:0000313" key="1">
    <source>
        <dbReference type="EMBL" id="PON76962.1"/>
    </source>
</evidence>
<keyword evidence="2" id="KW-1185">Reference proteome</keyword>
<accession>A0A2P5DUI9</accession>
<protein>
    <submittedName>
        <fullName evidence="1">Uncharacterized protein</fullName>
    </submittedName>
</protein>
<sequence length="241" mass="27244">MEVNATWRMNQMKPNAKHLGLPIFYSKSKVKDFKFLLERIESKMAGWKVSILSKVGRFALIKSVAASIPAYTMMTLPIPKKTCTDIDASLRDFWWGKYDNNRHRGYWKAWDAICTPRIIWRGRLQNQALAVANLCSLSGQWDTHQLNNFFDPIMLELYCECNLLLIIPHLIAGFGQRLLQVSSPLNQSTSLTNNPGSLPTLLHHQSYGNGCGPANSFKGINSYSGPLFPSPYQLEDSFLAS</sequence>
<evidence type="ECO:0000313" key="2">
    <source>
        <dbReference type="Proteomes" id="UP000237000"/>
    </source>
</evidence>
<dbReference type="Proteomes" id="UP000237000">
    <property type="component" value="Unassembled WGS sequence"/>
</dbReference>